<dbReference type="Proteomes" id="UP000175971">
    <property type="component" value="Unassembled WGS sequence"/>
</dbReference>
<sequence>MVVEPGVLGSQVVETVVGFVVEGQAVDLPKDGAVVASGFVEVRVSGAQGEDVEERAGVQELEAAQGWDGIAVGVVFESVGEAVVRPPCFEDESGDRWTFVLVGLYGVFGEVADEHGVPFRVMVAGARSLVGTRFRRALQVRSLGRRPGGEGVRPAVLRP</sequence>
<comment type="caution">
    <text evidence="1">The sequence shown here is derived from an EMBL/GenBank/DDBJ whole genome shotgun (WGS) entry which is preliminary data.</text>
</comment>
<proteinExistence type="predicted"/>
<name>A0A1E7LT85_9ACTN</name>
<keyword evidence="2" id="KW-1185">Reference proteome</keyword>
<evidence type="ECO:0000313" key="2">
    <source>
        <dbReference type="Proteomes" id="UP000175971"/>
    </source>
</evidence>
<dbReference type="AlphaFoldDB" id="A0A1E7LT85"/>
<accession>A0A1E7LT85</accession>
<gene>
    <name evidence="1" type="ORF">AN221_16385</name>
</gene>
<protein>
    <submittedName>
        <fullName evidence="1">Uncharacterized protein</fullName>
    </submittedName>
</protein>
<dbReference type="EMBL" id="LJGZ01000083">
    <property type="protein sequence ID" value="OEV19406.1"/>
    <property type="molecule type" value="Genomic_DNA"/>
</dbReference>
<reference evidence="1 2" key="1">
    <citation type="journal article" date="2016" name="Front. Microbiol.">
        <title>Comparative Genomics Analysis of Streptomyces Species Reveals Their Adaptation to the Marine Environment and Their Diversity at the Genomic Level.</title>
        <authorList>
            <person name="Tian X."/>
            <person name="Zhang Z."/>
            <person name="Yang T."/>
            <person name="Chen M."/>
            <person name="Li J."/>
            <person name="Chen F."/>
            <person name="Yang J."/>
            <person name="Li W."/>
            <person name="Zhang B."/>
            <person name="Zhang Z."/>
            <person name="Wu J."/>
            <person name="Zhang C."/>
            <person name="Long L."/>
            <person name="Xiao J."/>
        </authorList>
    </citation>
    <scope>NUCLEOTIDE SEQUENCE [LARGE SCALE GENOMIC DNA]</scope>
    <source>
        <strain evidence="1 2">SCSIO M10372</strain>
    </source>
</reference>
<organism evidence="1 2">
    <name type="scientific">Streptomyces nanshensis</name>
    <dbReference type="NCBI Taxonomy" id="518642"/>
    <lineage>
        <taxon>Bacteria</taxon>
        <taxon>Bacillati</taxon>
        <taxon>Actinomycetota</taxon>
        <taxon>Actinomycetes</taxon>
        <taxon>Kitasatosporales</taxon>
        <taxon>Streptomycetaceae</taxon>
        <taxon>Streptomyces</taxon>
    </lineage>
</organism>
<evidence type="ECO:0000313" key="1">
    <source>
        <dbReference type="EMBL" id="OEV19406.1"/>
    </source>
</evidence>